<evidence type="ECO:0000256" key="2">
    <source>
        <dbReference type="ARBA" id="ARBA00022448"/>
    </source>
</evidence>
<dbReference type="AlphaFoldDB" id="X1R089"/>
<feature type="domain" description="Tripartite ATP-independent periplasmic transporters DctQ component" evidence="9">
    <location>
        <begin position="29"/>
        <end position="116"/>
    </location>
</feature>
<name>X1R089_9ZZZZ</name>
<evidence type="ECO:0000259" key="9">
    <source>
        <dbReference type="Pfam" id="PF04290"/>
    </source>
</evidence>
<dbReference type="Pfam" id="PF04290">
    <property type="entry name" value="DctQ"/>
    <property type="match status" value="1"/>
</dbReference>
<organism evidence="10">
    <name type="scientific">marine sediment metagenome</name>
    <dbReference type="NCBI Taxonomy" id="412755"/>
    <lineage>
        <taxon>unclassified sequences</taxon>
        <taxon>metagenomes</taxon>
        <taxon>ecological metagenomes</taxon>
    </lineage>
</organism>
<evidence type="ECO:0000256" key="4">
    <source>
        <dbReference type="ARBA" id="ARBA00022519"/>
    </source>
</evidence>
<keyword evidence="2" id="KW-0813">Transport</keyword>
<dbReference type="InterPro" id="IPR055348">
    <property type="entry name" value="DctQ"/>
</dbReference>
<evidence type="ECO:0000256" key="8">
    <source>
        <dbReference type="SAM" id="Phobius"/>
    </source>
</evidence>
<gene>
    <name evidence="10" type="ORF">S12H4_18129</name>
</gene>
<evidence type="ECO:0000313" key="10">
    <source>
        <dbReference type="EMBL" id="GAI74227.1"/>
    </source>
</evidence>
<feature type="transmembrane region" description="Helical" evidence="8">
    <location>
        <begin position="53"/>
        <end position="71"/>
    </location>
</feature>
<dbReference type="EMBL" id="BARW01008925">
    <property type="protein sequence ID" value="GAI74227.1"/>
    <property type="molecule type" value="Genomic_DNA"/>
</dbReference>
<evidence type="ECO:0000256" key="6">
    <source>
        <dbReference type="ARBA" id="ARBA00022989"/>
    </source>
</evidence>
<evidence type="ECO:0000256" key="7">
    <source>
        <dbReference type="ARBA" id="ARBA00023136"/>
    </source>
</evidence>
<keyword evidence="6 8" id="KW-1133">Transmembrane helix</keyword>
<dbReference type="PANTHER" id="PTHR35011">
    <property type="entry name" value="2,3-DIKETO-L-GULONATE TRAP TRANSPORTER SMALL PERMEASE PROTEIN YIAM"/>
    <property type="match status" value="1"/>
</dbReference>
<dbReference type="GO" id="GO:0015740">
    <property type="term" value="P:C4-dicarboxylate transport"/>
    <property type="evidence" value="ECO:0007669"/>
    <property type="project" value="TreeGrafter"/>
</dbReference>
<feature type="transmembrane region" description="Helical" evidence="8">
    <location>
        <begin position="20"/>
        <end position="41"/>
    </location>
</feature>
<feature type="transmembrane region" description="Helical" evidence="8">
    <location>
        <begin position="92"/>
        <end position="114"/>
    </location>
</feature>
<feature type="non-terminal residue" evidence="10">
    <location>
        <position position="135"/>
    </location>
</feature>
<keyword evidence="3" id="KW-1003">Cell membrane</keyword>
<comment type="subcellular location">
    <subcellularLocation>
        <location evidence="1">Cell inner membrane</location>
        <topology evidence="1">Multi-pass membrane protein</topology>
    </subcellularLocation>
</comment>
<protein>
    <recommendedName>
        <fullName evidence="9">Tripartite ATP-independent periplasmic transporters DctQ component domain-containing protein</fullName>
    </recommendedName>
</protein>
<dbReference type="PANTHER" id="PTHR35011:SF5">
    <property type="entry name" value="SIALIC ACID TRAP TRANSPORTER SMALL PERMEASE PROTEIN SIAQ"/>
    <property type="match status" value="1"/>
</dbReference>
<keyword evidence="7 8" id="KW-0472">Membrane</keyword>
<evidence type="ECO:0000256" key="5">
    <source>
        <dbReference type="ARBA" id="ARBA00022692"/>
    </source>
</evidence>
<dbReference type="InterPro" id="IPR007387">
    <property type="entry name" value="TRAP_DctQ"/>
</dbReference>
<reference evidence="10" key="1">
    <citation type="journal article" date="2014" name="Front. Microbiol.">
        <title>High frequency of phylogenetically diverse reductive dehalogenase-homologous genes in deep subseafloor sedimentary metagenomes.</title>
        <authorList>
            <person name="Kawai M."/>
            <person name="Futagami T."/>
            <person name="Toyoda A."/>
            <person name="Takaki Y."/>
            <person name="Nishi S."/>
            <person name="Hori S."/>
            <person name="Arai W."/>
            <person name="Tsubouchi T."/>
            <person name="Morono Y."/>
            <person name="Uchiyama I."/>
            <person name="Ito T."/>
            <person name="Fujiyama A."/>
            <person name="Inagaki F."/>
            <person name="Takami H."/>
        </authorList>
    </citation>
    <scope>NUCLEOTIDE SEQUENCE</scope>
    <source>
        <strain evidence="10">Expedition CK06-06</strain>
    </source>
</reference>
<dbReference type="GO" id="GO:0005886">
    <property type="term" value="C:plasma membrane"/>
    <property type="evidence" value="ECO:0007669"/>
    <property type="project" value="UniProtKB-SubCell"/>
</dbReference>
<keyword evidence="4" id="KW-0997">Cell inner membrane</keyword>
<keyword evidence="5 8" id="KW-0812">Transmembrane</keyword>
<proteinExistence type="predicted"/>
<comment type="caution">
    <text evidence="10">The sequence shown here is derived from an EMBL/GenBank/DDBJ whole genome shotgun (WGS) entry which is preliminary data.</text>
</comment>
<evidence type="ECO:0000256" key="1">
    <source>
        <dbReference type="ARBA" id="ARBA00004429"/>
    </source>
</evidence>
<evidence type="ECO:0000256" key="3">
    <source>
        <dbReference type="ARBA" id="ARBA00022475"/>
    </source>
</evidence>
<sequence>MKKIQTGNIAINMVSSMEKLIPSIGMAGLTILVALETILRYLFGTMILGMEEVAVLMALYCYLLGAACASRDNDHIKVNVLDEFPIPMKIRWTINILAGIISVGVTGAFAYISIRYGMSVAKSNLAIIPLGISKL</sequence>
<accession>X1R089</accession>
<dbReference type="GO" id="GO:0022857">
    <property type="term" value="F:transmembrane transporter activity"/>
    <property type="evidence" value="ECO:0007669"/>
    <property type="project" value="TreeGrafter"/>
</dbReference>